<dbReference type="GO" id="GO:0008764">
    <property type="term" value="F:UDP-N-acetylmuramoylalanine-D-glutamate ligase activity"/>
    <property type="evidence" value="ECO:0007669"/>
    <property type="project" value="UniProtKB-UniRule"/>
</dbReference>
<keyword evidence="5 7" id="KW-0547">Nucleotide-binding</keyword>
<dbReference type="Pfam" id="PF21799">
    <property type="entry name" value="MurD-like_N"/>
    <property type="match status" value="1"/>
</dbReference>
<dbReference type="UniPathway" id="UPA00219"/>
<dbReference type="Proteomes" id="UP000009047">
    <property type="component" value="Chromosome"/>
</dbReference>
<evidence type="ECO:0000256" key="3">
    <source>
        <dbReference type="ARBA" id="ARBA00022490"/>
    </source>
</evidence>
<dbReference type="OrthoDB" id="9809796at2"/>
<evidence type="ECO:0000256" key="1">
    <source>
        <dbReference type="ARBA" id="ARBA00004496"/>
    </source>
</evidence>
<comment type="pathway">
    <text evidence="2 7 8">Cell wall biogenesis; peptidoglycan biosynthesis.</text>
</comment>
<keyword evidence="7 8" id="KW-0132">Cell division</keyword>
<gene>
    <name evidence="7" type="primary">murD</name>
    <name evidence="11" type="ordered locus">Deba_2791</name>
</gene>
<evidence type="ECO:0000259" key="10">
    <source>
        <dbReference type="Pfam" id="PF08245"/>
    </source>
</evidence>
<keyword evidence="3 7" id="KW-0963">Cytoplasm</keyword>
<dbReference type="SUPFAM" id="SSF53244">
    <property type="entry name" value="MurD-like peptide ligases, peptide-binding domain"/>
    <property type="match status" value="1"/>
</dbReference>
<accession>E1QMA2</accession>
<reference evidence="11 12" key="1">
    <citation type="journal article" date="2010" name="Stand. Genomic Sci.">
        <title>Complete genome sequence of Desulfarculus baarsii type strain (2st14).</title>
        <authorList>
            <person name="Sun H."/>
            <person name="Spring S."/>
            <person name="Lapidus A."/>
            <person name="Davenport K."/>
            <person name="Del Rio T.G."/>
            <person name="Tice H."/>
            <person name="Nolan M."/>
            <person name="Copeland A."/>
            <person name="Cheng J.F."/>
            <person name="Lucas S."/>
            <person name="Tapia R."/>
            <person name="Goodwin L."/>
            <person name="Pitluck S."/>
            <person name="Ivanova N."/>
            <person name="Pagani I."/>
            <person name="Mavromatis K."/>
            <person name="Ovchinnikova G."/>
            <person name="Pati A."/>
            <person name="Chen A."/>
            <person name="Palaniappan K."/>
            <person name="Hauser L."/>
            <person name="Chang Y.J."/>
            <person name="Jeffries C.D."/>
            <person name="Detter J.C."/>
            <person name="Han C."/>
            <person name="Rohde M."/>
            <person name="Brambilla E."/>
            <person name="Goker M."/>
            <person name="Woyke T."/>
            <person name="Bristow J."/>
            <person name="Eisen J.A."/>
            <person name="Markowitz V."/>
            <person name="Hugenholtz P."/>
            <person name="Kyrpides N.C."/>
            <person name="Klenk H.P."/>
            <person name="Land M."/>
        </authorList>
    </citation>
    <scope>NUCLEOTIDE SEQUENCE [LARGE SCALE GENOMIC DNA]</scope>
    <source>
        <strain evidence="12">ATCC 33931 / DSM 2075 / LMG 7858 / VKM B-1802 / 2st14</strain>
    </source>
</reference>
<dbReference type="PANTHER" id="PTHR43692">
    <property type="entry name" value="UDP-N-ACETYLMURAMOYLALANINE--D-GLUTAMATE LIGASE"/>
    <property type="match status" value="1"/>
</dbReference>
<dbReference type="GO" id="GO:0005737">
    <property type="term" value="C:cytoplasm"/>
    <property type="evidence" value="ECO:0007669"/>
    <property type="project" value="UniProtKB-SubCell"/>
</dbReference>
<dbReference type="GO" id="GO:0071555">
    <property type="term" value="P:cell wall organization"/>
    <property type="evidence" value="ECO:0007669"/>
    <property type="project" value="UniProtKB-KW"/>
</dbReference>
<dbReference type="InterPro" id="IPR036615">
    <property type="entry name" value="Mur_ligase_C_dom_sf"/>
</dbReference>
<dbReference type="InterPro" id="IPR005762">
    <property type="entry name" value="MurD"/>
</dbReference>
<evidence type="ECO:0000256" key="8">
    <source>
        <dbReference type="RuleBase" id="RU003664"/>
    </source>
</evidence>
<dbReference type="Gene3D" id="3.90.190.20">
    <property type="entry name" value="Mur ligase, C-terminal domain"/>
    <property type="match status" value="1"/>
</dbReference>
<dbReference type="EC" id="6.3.2.9" evidence="7 8"/>
<feature type="domain" description="Mur ligase central" evidence="10">
    <location>
        <begin position="110"/>
        <end position="287"/>
    </location>
</feature>
<dbReference type="KEGG" id="dbr:Deba_2791"/>
<dbReference type="HOGENOM" id="CLU_032540_0_0_7"/>
<evidence type="ECO:0000256" key="4">
    <source>
        <dbReference type="ARBA" id="ARBA00022598"/>
    </source>
</evidence>
<dbReference type="Gene3D" id="3.40.1190.10">
    <property type="entry name" value="Mur-like, catalytic domain"/>
    <property type="match status" value="1"/>
</dbReference>
<dbReference type="NCBIfam" id="TIGR01087">
    <property type="entry name" value="murD"/>
    <property type="match status" value="1"/>
</dbReference>
<proteinExistence type="inferred from homology"/>
<dbReference type="Pfam" id="PF02875">
    <property type="entry name" value="Mur_ligase_C"/>
    <property type="match status" value="1"/>
</dbReference>
<feature type="domain" description="Mur ligase C-terminal" evidence="9">
    <location>
        <begin position="310"/>
        <end position="420"/>
    </location>
</feature>
<evidence type="ECO:0000259" key="9">
    <source>
        <dbReference type="Pfam" id="PF02875"/>
    </source>
</evidence>
<keyword evidence="12" id="KW-1185">Reference proteome</keyword>
<dbReference type="AlphaFoldDB" id="E1QMA2"/>
<dbReference type="InterPro" id="IPR036565">
    <property type="entry name" value="Mur-like_cat_sf"/>
</dbReference>
<dbReference type="GO" id="GO:0005524">
    <property type="term" value="F:ATP binding"/>
    <property type="evidence" value="ECO:0007669"/>
    <property type="project" value="UniProtKB-UniRule"/>
</dbReference>
<protein>
    <recommendedName>
        <fullName evidence="7 8">UDP-N-acetylmuramoylalanine--D-glutamate ligase</fullName>
        <ecNumber evidence="7 8">6.3.2.9</ecNumber>
    </recommendedName>
    <alternativeName>
        <fullName evidence="7">D-glutamic acid-adding enzyme</fullName>
    </alternativeName>
    <alternativeName>
        <fullName evidence="7">UDP-N-acetylmuramoyl-L-alanyl-D-glutamate synthetase</fullName>
    </alternativeName>
</protein>
<dbReference type="GO" id="GO:0009252">
    <property type="term" value="P:peptidoglycan biosynthetic process"/>
    <property type="evidence" value="ECO:0007669"/>
    <property type="project" value="UniProtKB-UniRule"/>
</dbReference>
<evidence type="ECO:0000313" key="11">
    <source>
        <dbReference type="EMBL" id="ADK86145.1"/>
    </source>
</evidence>
<dbReference type="GO" id="GO:0051301">
    <property type="term" value="P:cell division"/>
    <property type="evidence" value="ECO:0007669"/>
    <property type="project" value="UniProtKB-KW"/>
</dbReference>
<dbReference type="EMBL" id="CP002085">
    <property type="protein sequence ID" value="ADK86145.1"/>
    <property type="molecule type" value="Genomic_DNA"/>
</dbReference>
<evidence type="ECO:0000256" key="7">
    <source>
        <dbReference type="HAMAP-Rule" id="MF_00639"/>
    </source>
</evidence>
<dbReference type="eggNOG" id="COG0771">
    <property type="taxonomic scope" value="Bacteria"/>
</dbReference>
<dbReference type="RefSeq" id="WP_013259584.1">
    <property type="nucleotide sequence ID" value="NC_014365.1"/>
</dbReference>
<dbReference type="GO" id="GO:0008360">
    <property type="term" value="P:regulation of cell shape"/>
    <property type="evidence" value="ECO:0007669"/>
    <property type="project" value="UniProtKB-KW"/>
</dbReference>
<organism evidence="11 12">
    <name type="scientific">Desulfarculus baarsii (strain ATCC 33931 / DSM 2075 / LMG 7858 / VKM B-1802 / 2st14)</name>
    <dbReference type="NCBI Taxonomy" id="644282"/>
    <lineage>
        <taxon>Bacteria</taxon>
        <taxon>Pseudomonadati</taxon>
        <taxon>Thermodesulfobacteriota</taxon>
        <taxon>Desulfarculia</taxon>
        <taxon>Desulfarculales</taxon>
        <taxon>Desulfarculaceae</taxon>
        <taxon>Desulfarculus</taxon>
    </lineage>
</organism>
<evidence type="ECO:0000256" key="2">
    <source>
        <dbReference type="ARBA" id="ARBA00004752"/>
    </source>
</evidence>
<dbReference type="SUPFAM" id="SSF51984">
    <property type="entry name" value="MurCD N-terminal domain"/>
    <property type="match status" value="1"/>
</dbReference>
<keyword evidence="7 8" id="KW-0961">Cell wall biogenesis/degradation</keyword>
<keyword evidence="7 8" id="KW-0131">Cell cycle</keyword>
<dbReference type="STRING" id="644282.Deba_2791"/>
<evidence type="ECO:0000313" key="12">
    <source>
        <dbReference type="Proteomes" id="UP000009047"/>
    </source>
</evidence>
<dbReference type="Pfam" id="PF08245">
    <property type="entry name" value="Mur_ligase_M"/>
    <property type="match status" value="1"/>
</dbReference>
<dbReference type="Gene3D" id="3.40.50.720">
    <property type="entry name" value="NAD(P)-binding Rossmann-like Domain"/>
    <property type="match status" value="1"/>
</dbReference>
<dbReference type="SUPFAM" id="SSF53623">
    <property type="entry name" value="MurD-like peptide ligases, catalytic domain"/>
    <property type="match status" value="1"/>
</dbReference>
<dbReference type="InterPro" id="IPR004101">
    <property type="entry name" value="Mur_ligase_C"/>
</dbReference>
<comment type="subcellular location">
    <subcellularLocation>
        <location evidence="1 7 8">Cytoplasm</location>
    </subcellularLocation>
</comment>
<keyword evidence="4 7" id="KW-0436">Ligase</keyword>
<dbReference type="HAMAP" id="MF_00639">
    <property type="entry name" value="MurD"/>
    <property type="match status" value="1"/>
</dbReference>
<keyword evidence="7 8" id="KW-0133">Cell shape</keyword>
<keyword evidence="6 7" id="KW-0067">ATP-binding</keyword>
<sequence length="446" mass="46586">MVLAGKKVLVVGMGASGAAAARLCLARGAEVRFTDKATAPPAAAGLAELGATPRLGGHDPADFLWAELIVLSPGVDHRLPEVAAAARNGAEVIGEMELGFRFLRPPAVMITGTNGKSTVTSLIAAMLEAEGLRAFAGGNLGTPLCAYVAGAQDDDWAVLEVSSFQTDTAVSLRPKVGVILNITDDHLDRYDSFEQYAQSKFRLLANQAEGDVAVLCADDPEVAARLGLAPASVWLYGAANDHRPGGRLENQRLALELPGRRLIKLDASRSRLWGGFNKLNILAAGLAAAACGVSAQAMQRAIDEFQPLGHRLALVAERDGVAWYDDSKGTNVGAVQAALEALARPAVLLLGGRDKDGRFALLAPQLAAWARLVICFGEAGASIAGQIEGLAERQVVADLPAAVTLAAQEAKPGDVVLLSPGCASFDAYAGYAMRGDHFRRLVAELN</sequence>
<dbReference type="PANTHER" id="PTHR43692:SF1">
    <property type="entry name" value="UDP-N-ACETYLMURAMOYLALANINE--D-GLUTAMATE LIGASE"/>
    <property type="match status" value="1"/>
</dbReference>
<comment type="similarity">
    <text evidence="7">Belongs to the MurCDEF family.</text>
</comment>
<name>E1QMA2_DESB2</name>
<dbReference type="InterPro" id="IPR013221">
    <property type="entry name" value="Mur_ligase_cen"/>
</dbReference>
<comment type="catalytic activity">
    <reaction evidence="7 8">
        <text>UDP-N-acetyl-alpha-D-muramoyl-L-alanine + D-glutamate + ATP = UDP-N-acetyl-alpha-D-muramoyl-L-alanyl-D-glutamate + ADP + phosphate + H(+)</text>
        <dbReference type="Rhea" id="RHEA:16429"/>
        <dbReference type="ChEBI" id="CHEBI:15378"/>
        <dbReference type="ChEBI" id="CHEBI:29986"/>
        <dbReference type="ChEBI" id="CHEBI:30616"/>
        <dbReference type="ChEBI" id="CHEBI:43474"/>
        <dbReference type="ChEBI" id="CHEBI:83898"/>
        <dbReference type="ChEBI" id="CHEBI:83900"/>
        <dbReference type="ChEBI" id="CHEBI:456216"/>
        <dbReference type="EC" id="6.3.2.9"/>
    </reaction>
</comment>
<keyword evidence="7 8" id="KW-0573">Peptidoglycan synthesis</keyword>
<comment type="function">
    <text evidence="7 8">Cell wall formation. Catalyzes the addition of glutamate to the nucleotide precursor UDP-N-acetylmuramoyl-L-alanine (UMA).</text>
</comment>
<evidence type="ECO:0000256" key="5">
    <source>
        <dbReference type="ARBA" id="ARBA00022741"/>
    </source>
</evidence>
<evidence type="ECO:0000256" key="6">
    <source>
        <dbReference type="ARBA" id="ARBA00022840"/>
    </source>
</evidence>
<feature type="binding site" evidence="7">
    <location>
        <begin position="112"/>
        <end position="118"/>
    </location>
    <ligand>
        <name>ATP</name>
        <dbReference type="ChEBI" id="CHEBI:30616"/>
    </ligand>
</feature>